<dbReference type="GO" id="GO:0006772">
    <property type="term" value="P:thiamine metabolic process"/>
    <property type="evidence" value="ECO:0007669"/>
    <property type="project" value="UniProtKB-ARBA"/>
</dbReference>
<dbReference type="Pfam" id="PF03070">
    <property type="entry name" value="TENA_THI-4"/>
    <property type="match status" value="1"/>
</dbReference>
<dbReference type="Proteomes" id="UP000467700">
    <property type="component" value="Unassembled WGS sequence"/>
</dbReference>
<evidence type="ECO:0000313" key="2">
    <source>
        <dbReference type="EMBL" id="CAA7267216.1"/>
    </source>
</evidence>
<keyword evidence="3" id="KW-1185">Reference proteome</keyword>
<evidence type="ECO:0000313" key="3">
    <source>
        <dbReference type="Proteomes" id="UP000467700"/>
    </source>
</evidence>
<dbReference type="AlphaFoldDB" id="A0A8S0WW41"/>
<evidence type="ECO:0000259" key="1">
    <source>
        <dbReference type="Pfam" id="PF03070"/>
    </source>
</evidence>
<dbReference type="EMBL" id="CACVBS010000058">
    <property type="protein sequence ID" value="CAA7267216.1"/>
    <property type="molecule type" value="Genomic_DNA"/>
</dbReference>
<dbReference type="PANTHER" id="PTHR41813">
    <property type="entry name" value="REGULATOR PAB1642, PUTATIVE (AFU_ORTHOLOGUE AFUA_3G11955)-RELATED"/>
    <property type="match status" value="1"/>
</dbReference>
<dbReference type="Gene3D" id="1.20.910.10">
    <property type="entry name" value="Heme oxygenase-like"/>
    <property type="match status" value="1"/>
</dbReference>
<dbReference type="InterPro" id="IPR016084">
    <property type="entry name" value="Haem_Oase-like_multi-hlx"/>
</dbReference>
<accession>A0A8S0WW41</accession>
<dbReference type="CDD" id="cd19357">
    <property type="entry name" value="TenA_E_At3g16990-like"/>
    <property type="match status" value="1"/>
</dbReference>
<dbReference type="SUPFAM" id="SSF48613">
    <property type="entry name" value="Heme oxygenase-like"/>
    <property type="match status" value="1"/>
</dbReference>
<sequence>MTTLSLTNHLLSFHRTPEAYTAATRHPFLTQAGDGTLPPSRLALWLSQDRIYAAHAYPRFIGSLIARIPFSEKDTILSTREKQNEDILKILVECLDNIVREVDFFRDTAETFGLDMDGWVERKGTRDYTAEMSRISSSGSLEDGLVFLWAMEQVYLDAWSYVKNRVQDSVPQQSSPSAIDKFATNWSSTEFGVFVKALANLVDSLGVEPGTDGWHRAEAIWERVIELEIGFWPEEGEEVKMKKVLISGR</sequence>
<dbReference type="OrthoDB" id="37730at2759"/>
<gene>
    <name evidence="2" type="ORF">AAE3_LOCUS9445</name>
</gene>
<organism evidence="2 3">
    <name type="scientific">Cyclocybe aegerita</name>
    <name type="common">Black poplar mushroom</name>
    <name type="synonym">Agrocybe aegerita</name>
    <dbReference type="NCBI Taxonomy" id="1973307"/>
    <lineage>
        <taxon>Eukaryota</taxon>
        <taxon>Fungi</taxon>
        <taxon>Dikarya</taxon>
        <taxon>Basidiomycota</taxon>
        <taxon>Agaricomycotina</taxon>
        <taxon>Agaricomycetes</taxon>
        <taxon>Agaricomycetidae</taxon>
        <taxon>Agaricales</taxon>
        <taxon>Agaricineae</taxon>
        <taxon>Bolbitiaceae</taxon>
        <taxon>Cyclocybe</taxon>
    </lineage>
</organism>
<protein>
    <recommendedName>
        <fullName evidence="1">Thiaminase-2/PQQC domain-containing protein</fullName>
    </recommendedName>
</protein>
<reference evidence="2 3" key="1">
    <citation type="submission" date="2020-01" db="EMBL/GenBank/DDBJ databases">
        <authorList>
            <person name="Gupta K D."/>
        </authorList>
    </citation>
    <scope>NUCLEOTIDE SEQUENCE [LARGE SCALE GENOMIC DNA]</scope>
</reference>
<dbReference type="InterPro" id="IPR004305">
    <property type="entry name" value="Thiaminase-2/PQQC"/>
</dbReference>
<comment type="caution">
    <text evidence="2">The sequence shown here is derived from an EMBL/GenBank/DDBJ whole genome shotgun (WGS) entry which is preliminary data.</text>
</comment>
<dbReference type="InterPro" id="IPR053261">
    <property type="entry name" value="Polyketide-peptide_reg"/>
</dbReference>
<dbReference type="PANTHER" id="PTHR41813:SF2">
    <property type="entry name" value="REGULATOR PAB1642, PUTATIVE (AFU_ORTHOLOGUE AFUA_3G11955)-RELATED"/>
    <property type="match status" value="1"/>
</dbReference>
<feature type="domain" description="Thiaminase-2/PQQC" evidence="1">
    <location>
        <begin position="21"/>
        <end position="233"/>
    </location>
</feature>
<name>A0A8S0WW41_CYCAE</name>
<proteinExistence type="predicted"/>